<feature type="chain" id="PRO_5040455988" description="Peptidase A1 domain-containing protein" evidence="9">
    <location>
        <begin position="28"/>
        <end position="242"/>
    </location>
</feature>
<dbReference type="AlphaFoldDB" id="A0A9Q1K0T2"/>
<evidence type="ECO:0000256" key="2">
    <source>
        <dbReference type="ARBA" id="ARBA00007447"/>
    </source>
</evidence>
<dbReference type="PROSITE" id="PS51767">
    <property type="entry name" value="PEPTIDASE_A1"/>
    <property type="match status" value="1"/>
</dbReference>
<feature type="domain" description="Peptidase A1" evidence="10">
    <location>
        <begin position="83"/>
        <end position="242"/>
    </location>
</feature>
<proteinExistence type="inferred from homology"/>
<gene>
    <name evidence="11" type="ORF">Cgig2_014227</name>
</gene>
<keyword evidence="3" id="KW-0645">Protease</keyword>
<dbReference type="GO" id="GO:0006508">
    <property type="term" value="P:proteolysis"/>
    <property type="evidence" value="ECO:0007669"/>
    <property type="project" value="UniProtKB-KW"/>
</dbReference>
<evidence type="ECO:0000256" key="7">
    <source>
        <dbReference type="ARBA" id="ARBA00022989"/>
    </source>
</evidence>
<evidence type="ECO:0000259" key="10">
    <source>
        <dbReference type="PROSITE" id="PS51767"/>
    </source>
</evidence>
<dbReference type="InterPro" id="IPR032861">
    <property type="entry name" value="TAXi_N"/>
</dbReference>
<evidence type="ECO:0000256" key="3">
    <source>
        <dbReference type="ARBA" id="ARBA00022670"/>
    </source>
</evidence>
<evidence type="ECO:0000256" key="4">
    <source>
        <dbReference type="ARBA" id="ARBA00022692"/>
    </source>
</evidence>
<comment type="subcellular location">
    <subcellularLocation>
        <location evidence="1">Membrane</location>
    </subcellularLocation>
</comment>
<evidence type="ECO:0000313" key="11">
    <source>
        <dbReference type="EMBL" id="KAJ8434380.1"/>
    </source>
</evidence>
<dbReference type="InterPro" id="IPR033121">
    <property type="entry name" value="PEPTIDASE_A1"/>
</dbReference>
<evidence type="ECO:0000256" key="6">
    <source>
        <dbReference type="ARBA" id="ARBA00022801"/>
    </source>
</evidence>
<organism evidence="11 12">
    <name type="scientific">Carnegiea gigantea</name>
    <dbReference type="NCBI Taxonomy" id="171969"/>
    <lineage>
        <taxon>Eukaryota</taxon>
        <taxon>Viridiplantae</taxon>
        <taxon>Streptophyta</taxon>
        <taxon>Embryophyta</taxon>
        <taxon>Tracheophyta</taxon>
        <taxon>Spermatophyta</taxon>
        <taxon>Magnoliopsida</taxon>
        <taxon>eudicotyledons</taxon>
        <taxon>Gunneridae</taxon>
        <taxon>Pentapetalae</taxon>
        <taxon>Caryophyllales</taxon>
        <taxon>Cactineae</taxon>
        <taxon>Cactaceae</taxon>
        <taxon>Cactoideae</taxon>
        <taxon>Echinocereeae</taxon>
        <taxon>Carnegiea</taxon>
    </lineage>
</organism>
<evidence type="ECO:0000256" key="5">
    <source>
        <dbReference type="ARBA" id="ARBA00022729"/>
    </source>
</evidence>
<keyword evidence="5 9" id="KW-0732">Signal</keyword>
<dbReference type="Gene3D" id="2.40.70.10">
    <property type="entry name" value="Acid Proteases"/>
    <property type="match status" value="1"/>
</dbReference>
<dbReference type="InterPro" id="IPR001461">
    <property type="entry name" value="Aspartic_peptidase_A1"/>
</dbReference>
<dbReference type="Pfam" id="PF14543">
    <property type="entry name" value="TAXi_N"/>
    <property type="match status" value="1"/>
</dbReference>
<keyword evidence="6" id="KW-0378">Hydrolase</keyword>
<dbReference type="GO" id="GO:0016020">
    <property type="term" value="C:membrane"/>
    <property type="evidence" value="ECO:0007669"/>
    <property type="project" value="UniProtKB-SubCell"/>
</dbReference>
<sequence>MKVSIFATLRMWAFFAGVIFPAPVACGEFPTSLVLHRAIPNRVEMSQLRAHDRVRRRRLLKSVNGVVDFPVGGSYNPYRVGLYYTKLQLGTPAQEFNVQIDAGSDLLWISCSGCNGCPETTGLEDIELNAFDPSSSSSTTILSCSDKRCSAGAQFGDALCGSSNDCAYQFQYGDGSGTQGYYVSDVLHLETVVGGTPTYSSSAKIIFGCSVSQTGNLTKTTRAVDGIFGFGHQGLSIVTQLS</sequence>
<evidence type="ECO:0000256" key="8">
    <source>
        <dbReference type="ARBA" id="ARBA00023136"/>
    </source>
</evidence>
<keyword evidence="12" id="KW-1185">Reference proteome</keyword>
<comment type="caution">
    <text evidence="11">The sequence shown here is derived from an EMBL/GenBank/DDBJ whole genome shotgun (WGS) entry which is preliminary data.</text>
</comment>
<dbReference type="OrthoDB" id="2747330at2759"/>
<name>A0A9Q1K0T2_9CARY</name>
<dbReference type="GO" id="GO:0004190">
    <property type="term" value="F:aspartic-type endopeptidase activity"/>
    <property type="evidence" value="ECO:0007669"/>
    <property type="project" value="InterPro"/>
</dbReference>
<accession>A0A9Q1K0T2</accession>
<evidence type="ECO:0000256" key="1">
    <source>
        <dbReference type="ARBA" id="ARBA00004370"/>
    </source>
</evidence>
<keyword evidence="8" id="KW-0472">Membrane</keyword>
<keyword evidence="7" id="KW-1133">Transmembrane helix</keyword>
<dbReference type="PANTHER" id="PTHR13683:SF375">
    <property type="entry name" value="PEPTIDASE A1 DOMAIN-CONTAINING PROTEIN"/>
    <property type="match status" value="1"/>
</dbReference>
<dbReference type="EMBL" id="JAKOGI010000480">
    <property type="protein sequence ID" value="KAJ8434380.1"/>
    <property type="molecule type" value="Genomic_DNA"/>
</dbReference>
<protein>
    <recommendedName>
        <fullName evidence="10">Peptidase A1 domain-containing protein</fullName>
    </recommendedName>
</protein>
<dbReference type="InterPro" id="IPR021109">
    <property type="entry name" value="Peptidase_aspartic_dom_sf"/>
</dbReference>
<feature type="signal peptide" evidence="9">
    <location>
        <begin position="1"/>
        <end position="27"/>
    </location>
</feature>
<evidence type="ECO:0000313" key="12">
    <source>
        <dbReference type="Proteomes" id="UP001153076"/>
    </source>
</evidence>
<dbReference type="SUPFAM" id="SSF50630">
    <property type="entry name" value="Acid proteases"/>
    <property type="match status" value="1"/>
</dbReference>
<reference evidence="11" key="1">
    <citation type="submission" date="2022-04" db="EMBL/GenBank/DDBJ databases">
        <title>Carnegiea gigantea Genome sequencing and assembly v2.</title>
        <authorList>
            <person name="Copetti D."/>
            <person name="Sanderson M.J."/>
            <person name="Burquez A."/>
            <person name="Wojciechowski M.F."/>
        </authorList>
    </citation>
    <scope>NUCLEOTIDE SEQUENCE</scope>
    <source>
        <strain evidence="11">SGP5-SGP5p</strain>
        <tissue evidence="11">Aerial part</tissue>
    </source>
</reference>
<dbReference type="Proteomes" id="UP001153076">
    <property type="component" value="Unassembled WGS sequence"/>
</dbReference>
<comment type="similarity">
    <text evidence="2">Belongs to the peptidase A1 family.</text>
</comment>
<keyword evidence="4" id="KW-0812">Transmembrane</keyword>
<dbReference type="PANTHER" id="PTHR13683">
    <property type="entry name" value="ASPARTYL PROTEASES"/>
    <property type="match status" value="1"/>
</dbReference>
<evidence type="ECO:0000256" key="9">
    <source>
        <dbReference type="SAM" id="SignalP"/>
    </source>
</evidence>